<dbReference type="AlphaFoldDB" id="A0A1T4KKU2"/>
<dbReference type="RefSeq" id="WP_078788882.1">
    <property type="nucleotide sequence ID" value="NZ_FUWR01000001.1"/>
</dbReference>
<dbReference type="STRING" id="115783.SAMN02745119_00600"/>
<dbReference type="OrthoDB" id="5397615at2"/>
<dbReference type="Proteomes" id="UP000190102">
    <property type="component" value="Unassembled WGS sequence"/>
</dbReference>
<gene>
    <name evidence="1" type="ORF">SAMN02745119_00600</name>
</gene>
<accession>A0A1T4KKU2</accession>
<reference evidence="2" key="1">
    <citation type="submission" date="2017-02" db="EMBL/GenBank/DDBJ databases">
        <authorList>
            <person name="Varghese N."/>
            <person name="Submissions S."/>
        </authorList>
    </citation>
    <scope>NUCLEOTIDE SEQUENCE [LARGE SCALE GENOMIC DNA]</scope>
    <source>
        <strain evidence="2">ATCC BAA-34</strain>
    </source>
</reference>
<name>A0A1T4KKU2_9BACT</name>
<proteinExistence type="predicted"/>
<keyword evidence="2" id="KW-1185">Reference proteome</keyword>
<dbReference type="EMBL" id="FUWR01000001">
    <property type="protein sequence ID" value="SJZ42987.1"/>
    <property type="molecule type" value="Genomic_DNA"/>
</dbReference>
<evidence type="ECO:0000313" key="1">
    <source>
        <dbReference type="EMBL" id="SJZ42987.1"/>
    </source>
</evidence>
<organism evidence="1 2">
    <name type="scientific">Trichlorobacter thiogenes</name>
    <dbReference type="NCBI Taxonomy" id="115783"/>
    <lineage>
        <taxon>Bacteria</taxon>
        <taxon>Pseudomonadati</taxon>
        <taxon>Thermodesulfobacteriota</taxon>
        <taxon>Desulfuromonadia</taxon>
        <taxon>Geobacterales</taxon>
        <taxon>Geobacteraceae</taxon>
        <taxon>Trichlorobacter</taxon>
    </lineage>
</organism>
<sequence length="110" mass="12336">MAQFTLKIKTYDPDIVNAFARLRKSRKQSAFTHEALKYFLATEQGAQVMALMAKGYEEPLKATTKANRNESPITIRESTPLMPTTLERQALPLGELSEDYCATVLGNILK</sequence>
<protein>
    <submittedName>
        <fullName evidence="1">Uncharacterized protein</fullName>
    </submittedName>
</protein>
<evidence type="ECO:0000313" key="2">
    <source>
        <dbReference type="Proteomes" id="UP000190102"/>
    </source>
</evidence>